<dbReference type="Proteomes" id="UP000996601">
    <property type="component" value="Unassembled WGS sequence"/>
</dbReference>
<evidence type="ECO:0000256" key="1">
    <source>
        <dbReference type="ARBA" id="ARBA00022679"/>
    </source>
</evidence>
<dbReference type="GO" id="GO:0032259">
    <property type="term" value="P:methylation"/>
    <property type="evidence" value="ECO:0007669"/>
    <property type="project" value="UniProtKB-KW"/>
</dbReference>
<dbReference type="CDD" id="cd02440">
    <property type="entry name" value="AdoMet_MTases"/>
    <property type="match status" value="1"/>
</dbReference>
<keyword evidence="3" id="KW-1185">Reference proteome</keyword>
<dbReference type="RefSeq" id="WP_256121539.1">
    <property type="nucleotide sequence ID" value="NZ_WHSB02000031.1"/>
</dbReference>
<proteinExistence type="predicted"/>
<comment type="caution">
    <text evidence="2">The sequence shown here is derived from an EMBL/GenBank/DDBJ whole genome shotgun (WGS) entry which is preliminary data.</text>
</comment>
<evidence type="ECO:0000313" key="2">
    <source>
        <dbReference type="EMBL" id="MCQ4635037.1"/>
    </source>
</evidence>
<keyword evidence="1" id="KW-0808">Transferase</keyword>
<sequence length="224" mass="25197">MTVSDTATAVGEKNDYYDKSYFDKTFEHQRYAAYFDRLKFEKFVGPSDRVIDFGCGGGYILSSLDVKERVGVEVNEAAAAAARKNGIRVFGSLDQIEDGWADTIISHHALEHVDDPLGMVRQMFTKLRKGGKVVLVTPNESFKIGYREDEPNFHLFTWSPSNLGNLLKRAGFTGIAAAPVHHRWPRYWWIVGPIVGKRMMNLICIAYGRVMTGVSQVRAIGYKP</sequence>
<reference evidence="2" key="1">
    <citation type="submission" date="2021-07" db="EMBL/GenBank/DDBJ databases">
        <title>Shinella sp. nov., a novel member of the genus Shinella from water.</title>
        <authorList>
            <person name="Deng Y."/>
        </authorList>
    </citation>
    <scope>NUCLEOTIDE SEQUENCE</scope>
    <source>
        <strain evidence="2">CPCC 100929</strain>
    </source>
</reference>
<evidence type="ECO:0000313" key="3">
    <source>
        <dbReference type="Proteomes" id="UP000996601"/>
    </source>
</evidence>
<gene>
    <name evidence="2" type="ORF">GB927_033795</name>
</gene>
<dbReference type="EMBL" id="WHSB02000031">
    <property type="protein sequence ID" value="MCQ4635037.1"/>
    <property type="molecule type" value="Genomic_DNA"/>
</dbReference>
<dbReference type="PANTHER" id="PTHR43861">
    <property type="entry name" value="TRANS-ACONITATE 2-METHYLTRANSFERASE-RELATED"/>
    <property type="match status" value="1"/>
</dbReference>
<dbReference type="Gene3D" id="3.40.50.150">
    <property type="entry name" value="Vaccinia Virus protein VP39"/>
    <property type="match status" value="1"/>
</dbReference>
<dbReference type="InterPro" id="IPR029063">
    <property type="entry name" value="SAM-dependent_MTases_sf"/>
</dbReference>
<organism evidence="2 3">
    <name type="scientific">Shinella lacus</name>
    <dbReference type="NCBI Taxonomy" id="2654216"/>
    <lineage>
        <taxon>Bacteria</taxon>
        <taxon>Pseudomonadati</taxon>
        <taxon>Pseudomonadota</taxon>
        <taxon>Alphaproteobacteria</taxon>
        <taxon>Hyphomicrobiales</taxon>
        <taxon>Rhizobiaceae</taxon>
        <taxon>Shinella</taxon>
    </lineage>
</organism>
<dbReference type="PANTHER" id="PTHR43861:SF3">
    <property type="entry name" value="PUTATIVE (AFU_ORTHOLOGUE AFUA_2G14390)-RELATED"/>
    <property type="match status" value="1"/>
</dbReference>
<dbReference type="Pfam" id="PF13489">
    <property type="entry name" value="Methyltransf_23"/>
    <property type="match status" value="1"/>
</dbReference>
<accession>A0ABT1RIM2</accession>
<protein>
    <submittedName>
        <fullName evidence="2">Class I SAM-dependent methyltransferase</fullName>
    </submittedName>
</protein>
<dbReference type="SUPFAM" id="SSF53335">
    <property type="entry name" value="S-adenosyl-L-methionine-dependent methyltransferases"/>
    <property type="match status" value="1"/>
</dbReference>
<keyword evidence="2" id="KW-0489">Methyltransferase</keyword>
<name>A0ABT1RIM2_9HYPH</name>
<dbReference type="GO" id="GO:0008168">
    <property type="term" value="F:methyltransferase activity"/>
    <property type="evidence" value="ECO:0007669"/>
    <property type="project" value="UniProtKB-KW"/>
</dbReference>